<name>A0A7V1LMP9_CALAY</name>
<comment type="caution">
    <text evidence="1">The sequence shown here is derived from an EMBL/GenBank/DDBJ whole genome shotgun (WGS) entry which is preliminary data.</text>
</comment>
<reference evidence="1" key="1">
    <citation type="journal article" date="2020" name="mSystems">
        <title>Genome- and Community-Level Interaction Insights into Carbon Utilization and Element Cycling Functions of Hydrothermarchaeota in Hydrothermal Sediment.</title>
        <authorList>
            <person name="Zhou Z."/>
            <person name="Liu Y."/>
            <person name="Xu W."/>
            <person name="Pan J."/>
            <person name="Luo Z.H."/>
            <person name="Li M."/>
        </authorList>
    </citation>
    <scope>NUCLEOTIDE SEQUENCE [LARGE SCALE GENOMIC DNA]</scope>
    <source>
        <strain evidence="1">HyVt-456</strain>
    </source>
</reference>
<gene>
    <name evidence="1" type="ORF">ENJ10_09290</name>
</gene>
<protein>
    <submittedName>
        <fullName evidence="1">Uncharacterized protein</fullName>
    </submittedName>
</protein>
<dbReference type="Proteomes" id="UP000886005">
    <property type="component" value="Unassembled WGS sequence"/>
</dbReference>
<dbReference type="AlphaFoldDB" id="A0A7V1LMP9"/>
<sequence>MFNINEKFWEIVNRLLDIDFDTNWNDFSLAEKDLYTLNIGGRGEGLFLGYYSVNGLELIFNKYHIFEKIRKKGYENPVIVLDTSDPYKHRLRVVNRETTGPPPVLIDLIVRSETVCIDLPYESSQNGKTYETLAIEWLQMQDVRRPFTARRPRLPGQEHPGLGIGSEALELLVIAARRVGLQGIVNIPNHFHNAYFYSRIFHYENPREQAKLKAILRDLGKMPLHKLAWAIEEGAVMESKSDKPFEWFTGRQVFPLISGWSGMYRSRAYKKAVEAFMKEYKFKLDKNWIYKEDIK</sequence>
<accession>A0A7V1LMP9</accession>
<organism evidence="1">
    <name type="scientific">Caldithrix abyssi</name>
    <dbReference type="NCBI Taxonomy" id="187145"/>
    <lineage>
        <taxon>Bacteria</taxon>
        <taxon>Pseudomonadati</taxon>
        <taxon>Calditrichota</taxon>
        <taxon>Calditrichia</taxon>
        <taxon>Calditrichales</taxon>
        <taxon>Calditrichaceae</taxon>
        <taxon>Caldithrix</taxon>
    </lineage>
</organism>
<dbReference type="EMBL" id="DRLD01000259">
    <property type="protein sequence ID" value="HED10868.1"/>
    <property type="molecule type" value="Genomic_DNA"/>
</dbReference>
<proteinExistence type="predicted"/>
<evidence type="ECO:0000313" key="1">
    <source>
        <dbReference type="EMBL" id="HED10868.1"/>
    </source>
</evidence>